<organism evidence="4">
    <name type="scientific">freshwater metagenome</name>
    <dbReference type="NCBI Taxonomy" id="449393"/>
    <lineage>
        <taxon>unclassified sequences</taxon>
        <taxon>metagenomes</taxon>
        <taxon>ecological metagenomes</taxon>
    </lineage>
</organism>
<evidence type="ECO:0000256" key="1">
    <source>
        <dbReference type="SAM" id="MobiDB-lite"/>
    </source>
</evidence>
<keyword evidence="2" id="KW-1133">Transmembrane helix</keyword>
<dbReference type="CDD" id="cd00063">
    <property type="entry name" value="FN3"/>
    <property type="match status" value="1"/>
</dbReference>
<dbReference type="EMBL" id="CAFBNE010000004">
    <property type="protein sequence ID" value="CAB4930337.1"/>
    <property type="molecule type" value="Genomic_DNA"/>
</dbReference>
<dbReference type="InterPro" id="IPR036116">
    <property type="entry name" value="FN3_sf"/>
</dbReference>
<name>A0A6J7IJR9_9ZZZZ</name>
<feature type="compositionally biased region" description="Polar residues" evidence="1">
    <location>
        <begin position="593"/>
        <end position="603"/>
    </location>
</feature>
<feature type="compositionally biased region" description="Polar residues" evidence="1">
    <location>
        <begin position="322"/>
        <end position="339"/>
    </location>
</feature>
<evidence type="ECO:0000313" key="4">
    <source>
        <dbReference type="EMBL" id="CAB4930337.1"/>
    </source>
</evidence>
<protein>
    <submittedName>
        <fullName evidence="4">Unannotated protein</fullName>
    </submittedName>
</protein>
<dbReference type="AlphaFoldDB" id="A0A6J7IJR9"/>
<dbReference type="InterPro" id="IPR013783">
    <property type="entry name" value="Ig-like_fold"/>
</dbReference>
<dbReference type="PROSITE" id="PS50853">
    <property type="entry name" value="FN3"/>
    <property type="match status" value="1"/>
</dbReference>
<feature type="compositionally biased region" description="Low complexity" evidence="1">
    <location>
        <begin position="612"/>
        <end position="635"/>
    </location>
</feature>
<feature type="domain" description="Fibronectin type-III" evidence="3">
    <location>
        <begin position="494"/>
        <end position="590"/>
    </location>
</feature>
<proteinExistence type="predicted"/>
<gene>
    <name evidence="4" type="ORF">UFOPK3772_00209</name>
</gene>
<evidence type="ECO:0000259" key="3">
    <source>
        <dbReference type="PROSITE" id="PS50853"/>
    </source>
</evidence>
<dbReference type="Gene3D" id="2.60.40.10">
    <property type="entry name" value="Immunoglobulins"/>
    <property type="match status" value="2"/>
</dbReference>
<dbReference type="InterPro" id="IPR003961">
    <property type="entry name" value="FN3_dom"/>
</dbReference>
<dbReference type="SMART" id="SM00060">
    <property type="entry name" value="FN3"/>
    <property type="match status" value="2"/>
</dbReference>
<keyword evidence="2" id="KW-0472">Membrane</keyword>
<feature type="region of interest" description="Disordered" evidence="1">
    <location>
        <begin position="586"/>
        <end position="635"/>
    </location>
</feature>
<feature type="region of interest" description="Disordered" evidence="1">
    <location>
        <begin position="320"/>
        <end position="339"/>
    </location>
</feature>
<keyword evidence="2" id="KW-0812">Transmembrane</keyword>
<feature type="region of interest" description="Disordered" evidence="1">
    <location>
        <begin position="433"/>
        <end position="469"/>
    </location>
</feature>
<evidence type="ECO:0000256" key="2">
    <source>
        <dbReference type="SAM" id="Phobius"/>
    </source>
</evidence>
<sequence length="635" mass="65438">MTTPTFIDPSSEPPLMRPLVNIREDHARVTPGEAFRAHFDVQNAGTIVETYDLIALGPAAPWVEIDPPTLSLFPGEEGTALITLRPPLSPSVVAGDYVIGVQAMSEVRRANASSDEMLVAVAPFYRFSTAIGRNSFSIRTKAKLLVQVSNEGNSTVTYRIEAEDPEGYLTVKPEEPTITLAPGESRWSGVLVKAAPRLIGTTFDTRAFTATITPITNADSGMPIVDPQADDARGSVLHKPLLRVRLGFFGRLVLLFGFLSLIAVFVVSRLLASAPPTTAGAPPVPKNVKAAAAGPGQVVLTWDQSPGASNYTVYSLGPAGDPTTSGSSARTAVSTPPASVTSIALRTSATPSPSSDDAALHLARPSPICKGCTEVANLDGGTTRYVVVAVAPGEACYRVAAKVEASQSLYSPQACAFVPDPNGVDVNGDGIADGIDTNGDGLPDTPLAGATASLESTSPAPCPPMETEAKPISTTSMAILWAPATAPPRGMSAPPLTVQASPSTRPGLSPTVDAAPSKVCDPAATITGWTIQRKIFTGWSDVAVSPKAADTAAEVVDLSPATKYCFRMRATTAEGESVYTKAFCGTTEEPATPDQTLAPSGSDSTPAPIPAPSATVAGGEPSQPAPADSATPAAS</sequence>
<feature type="region of interest" description="Disordered" evidence="1">
    <location>
        <begin position="490"/>
        <end position="514"/>
    </location>
</feature>
<reference evidence="4" key="1">
    <citation type="submission" date="2020-05" db="EMBL/GenBank/DDBJ databases">
        <authorList>
            <person name="Chiriac C."/>
            <person name="Salcher M."/>
            <person name="Ghai R."/>
            <person name="Kavagutti S V."/>
        </authorList>
    </citation>
    <scope>NUCLEOTIDE SEQUENCE</scope>
</reference>
<feature type="transmembrane region" description="Helical" evidence="2">
    <location>
        <begin position="248"/>
        <end position="272"/>
    </location>
</feature>
<accession>A0A6J7IJR9</accession>
<dbReference type="SUPFAM" id="SSF49265">
    <property type="entry name" value="Fibronectin type III"/>
    <property type="match status" value="1"/>
</dbReference>